<feature type="transmembrane region" description="Helical" evidence="6">
    <location>
        <begin position="170"/>
        <end position="195"/>
    </location>
</feature>
<evidence type="ECO:0000256" key="2">
    <source>
        <dbReference type="ARBA" id="ARBA00022692"/>
    </source>
</evidence>
<dbReference type="EMBL" id="JADBDZ010000001">
    <property type="protein sequence ID" value="MBE1533877.1"/>
    <property type="molecule type" value="Genomic_DNA"/>
</dbReference>
<evidence type="ECO:0000256" key="6">
    <source>
        <dbReference type="RuleBase" id="RU361157"/>
    </source>
</evidence>
<name>A0ABR9JTJ4_9ACTN</name>
<dbReference type="PIRSF" id="PIRSF006648">
    <property type="entry name" value="DrrB"/>
    <property type="match status" value="1"/>
</dbReference>
<dbReference type="RefSeq" id="WP_192760344.1">
    <property type="nucleotide sequence ID" value="NZ_JADBDZ010000001.1"/>
</dbReference>
<dbReference type="InterPro" id="IPR013525">
    <property type="entry name" value="ABC2_TM"/>
</dbReference>
<dbReference type="PANTHER" id="PTHR43229:SF2">
    <property type="entry name" value="NODULATION PROTEIN J"/>
    <property type="match status" value="1"/>
</dbReference>
<protein>
    <recommendedName>
        <fullName evidence="6">Transport permease protein</fullName>
    </recommendedName>
</protein>
<comment type="subcellular location">
    <subcellularLocation>
        <location evidence="6">Cell membrane</location>
        <topology evidence="6">Multi-pass membrane protein</topology>
    </subcellularLocation>
    <subcellularLocation>
        <location evidence="1">Membrane</location>
        <topology evidence="1">Multi-pass membrane protein</topology>
    </subcellularLocation>
</comment>
<organism evidence="8 9">
    <name type="scientific">Actinomadura algeriensis</name>
    <dbReference type="NCBI Taxonomy" id="1679523"/>
    <lineage>
        <taxon>Bacteria</taxon>
        <taxon>Bacillati</taxon>
        <taxon>Actinomycetota</taxon>
        <taxon>Actinomycetes</taxon>
        <taxon>Streptosporangiales</taxon>
        <taxon>Thermomonosporaceae</taxon>
        <taxon>Actinomadura</taxon>
    </lineage>
</organism>
<proteinExistence type="inferred from homology"/>
<keyword evidence="9" id="KW-1185">Reference proteome</keyword>
<keyword evidence="6" id="KW-0813">Transport</keyword>
<evidence type="ECO:0000313" key="9">
    <source>
        <dbReference type="Proteomes" id="UP000627838"/>
    </source>
</evidence>
<comment type="caution">
    <text evidence="8">The sequence shown here is derived from an EMBL/GenBank/DDBJ whole genome shotgun (WGS) entry which is preliminary data.</text>
</comment>
<keyword evidence="6" id="KW-1003">Cell membrane</keyword>
<dbReference type="PROSITE" id="PS51012">
    <property type="entry name" value="ABC_TM2"/>
    <property type="match status" value="1"/>
</dbReference>
<evidence type="ECO:0000256" key="4">
    <source>
        <dbReference type="ARBA" id="ARBA00023136"/>
    </source>
</evidence>
<dbReference type="Pfam" id="PF01061">
    <property type="entry name" value="ABC2_membrane"/>
    <property type="match status" value="1"/>
</dbReference>
<feature type="transmembrane region" description="Helical" evidence="6">
    <location>
        <begin position="110"/>
        <end position="129"/>
    </location>
</feature>
<sequence length="249" mass="25813">MRLFLTDTGVVFGRYTRATLRSKTGLFFGMLQPLLFLALFGPLLTGLGLGVDGSSWQALVPGLLVQLALLGGSFVGLGLIFEKSSGVLDRMRATPVAPAALLLGRTLRDVVQLVVQSALLVLLGLAFGLRAPVAGIVLGFAFVAVLSGALSALSYGLAMNVRTTPEFAAIANTAVMPLMLVSGLLLPMSLAPAWLDGVSRAVPFRYTVDAVRQAYLGNYGGGTVVAGAAVTLGFAVLAFAAGARLFRRG</sequence>
<keyword evidence="2 6" id="KW-0812">Transmembrane</keyword>
<keyword evidence="5" id="KW-0046">Antibiotic resistance</keyword>
<keyword evidence="3 6" id="KW-1133">Transmembrane helix</keyword>
<evidence type="ECO:0000256" key="1">
    <source>
        <dbReference type="ARBA" id="ARBA00004141"/>
    </source>
</evidence>
<accession>A0ABR9JTJ4</accession>
<comment type="similarity">
    <text evidence="6">Belongs to the ABC-2 integral membrane protein family.</text>
</comment>
<dbReference type="InterPro" id="IPR000412">
    <property type="entry name" value="ABC_2_transport"/>
</dbReference>
<evidence type="ECO:0000256" key="3">
    <source>
        <dbReference type="ARBA" id="ARBA00022989"/>
    </source>
</evidence>
<keyword evidence="4 6" id="KW-0472">Membrane</keyword>
<feature type="transmembrane region" description="Helical" evidence="6">
    <location>
        <begin position="24"/>
        <end position="44"/>
    </location>
</feature>
<dbReference type="PANTHER" id="PTHR43229">
    <property type="entry name" value="NODULATION PROTEIN J"/>
    <property type="match status" value="1"/>
</dbReference>
<feature type="domain" description="ABC transmembrane type-2" evidence="7">
    <location>
        <begin position="24"/>
        <end position="249"/>
    </location>
</feature>
<feature type="transmembrane region" description="Helical" evidence="6">
    <location>
        <begin position="224"/>
        <end position="246"/>
    </location>
</feature>
<evidence type="ECO:0000256" key="5">
    <source>
        <dbReference type="ARBA" id="ARBA00023251"/>
    </source>
</evidence>
<feature type="transmembrane region" description="Helical" evidence="6">
    <location>
        <begin position="56"/>
        <end position="81"/>
    </location>
</feature>
<dbReference type="Proteomes" id="UP000627838">
    <property type="component" value="Unassembled WGS sequence"/>
</dbReference>
<dbReference type="InterPro" id="IPR047817">
    <property type="entry name" value="ABC2_TM_bact-type"/>
</dbReference>
<reference evidence="8 9" key="1">
    <citation type="submission" date="2020-10" db="EMBL/GenBank/DDBJ databases">
        <title>Sequencing the genomes of 1000 actinobacteria strains.</title>
        <authorList>
            <person name="Klenk H.-P."/>
        </authorList>
    </citation>
    <scope>NUCLEOTIDE SEQUENCE [LARGE SCALE GENOMIC DNA]</scope>
    <source>
        <strain evidence="8 9">DSM 46744</strain>
    </source>
</reference>
<feature type="transmembrane region" description="Helical" evidence="6">
    <location>
        <begin position="135"/>
        <end position="158"/>
    </location>
</feature>
<dbReference type="InterPro" id="IPR051784">
    <property type="entry name" value="Nod_factor_ABC_transporter"/>
</dbReference>
<evidence type="ECO:0000313" key="8">
    <source>
        <dbReference type="EMBL" id="MBE1533877.1"/>
    </source>
</evidence>
<evidence type="ECO:0000259" key="7">
    <source>
        <dbReference type="PROSITE" id="PS51012"/>
    </source>
</evidence>
<gene>
    <name evidence="8" type="ORF">H4W34_003710</name>
</gene>